<name>A0ABP8GT02_9BURK</name>
<dbReference type="Proteomes" id="UP001501671">
    <property type="component" value="Unassembled WGS sequence"/>
</dbReference>
<dbReference type="SUPFAM" id="SSF89796">
    <property type="entry name" value="CoA-transferase family III (CaiB/BaiF)"/>
    <property type="match status" value="1"/>
</dbReference>
<accession>A0ABP8GT02</accession>
<dbReference type="EMBL" id="BAABFO010000006">
    <property type="protein sequence ID" value="GAA4329486.1"/>
    <property type="molecule type" value="Genomic_DNA"/>
</dbReference>
<keyword evidence="1" id="KW-0808">Transferase</keyword>
<dbReference type="Gene3D" id="3.40.50.10540">
    <property type="entry name" value="Crotonobetainyl-coa:carnitine coa-transferase, domain 1"/>
    <property type="match status" value="1"/>
</dbReference>
<organism evidence="2 3">
    <name type="scientific">Pigmentiphaga soli</name>
    <dbReference type="NCBI Taxonomy" id="1007095"/>
    <lineage>
        <taxon>Bacteria</taxon>
        <taxon>Pseudomonadati</taxon>
        <taxon>Pseudomonadota</taxon>
        <taxon>Betaproteobacteria</taxon>
        <taxon>Burkholderiales</taxon>
        <taxon>Alcaligenaceae</taxon>
        <taxon>Pigmentiphaga</taxon>
    </lineage>
</organism>
<dbReference type="InterPro" id="IPR050483">
    <property type="entry name" value="CoA-transferase_III_domain"/>
</dbReference>
<dbReference type="PANTHER" id="PTHR48207">
    <property type="entry name" value="SUCCINATE--HYDROXYMETHYLGLUTARATE COA-TRANSFERASE"/>
    <property type="match status" value="1"/>
</dbReference>
<dbReference type="Gene3D" id="3.30.1540.10">
    <property type="entry name" value="formyl-coa transferase, domain 3"/>
    <property type="match status" value="1"/>
</dbReference>
<dbReference type="PANTHER" id="PTHR48207:SF4">
    <property type="entry name" value="BLL6097 PROTEIN"/>
    <property type="match status" value="1"/>
</dbReference>
<evidence type="ECO:0000313" key="2">
    <source>
        <dbReference type="EMBL" id="GAA4329486.1"/>
    </source>
</evidence>
<sequence>MKLLAGFRVLDLGTFITAPHAAMLLGELGADVIKIERPGGGDPFRWYNEGLSSPVFQAHNRNKRSLALDVRQPAGLAVLDRLVATADVVVINVRPGVAEKLQLDAGRLMRLNPRLVYCSITGFGSGGPYAGRPAYDTVGLAMSGLLSRLHDADEARIAGPSLSDTVTGLTMCMGALAALLERERSGRGRLVETSMLEATLSFAVDPMIYYLVQGHEQPFFQRGSASQAYVLRCRDGQRLCLHMSTPDKFWRALTAAIERPDLLAAYPDRETRSGNYETLARVLAEIFARRDRADWMQRLERHDVPFAPALSMAEVAADPQVRHLGILNETVHDGLGSVRGMNRPLHFDGDNRSGFHGTPTLGQHGEEILAGLGYGAADIEALRQQGVVDTNH</sequence>
<dbReference type="InterPro" id="IPR023606">
    <property type="entry name" value="CoA-Trfase_III_dom_1_sf"/>
</dbReference>
<proteinExistence type="predicted"/>
<comment type="caution">
    <text evidence="2">The sequence shown here is derived from an EMBL/GenBank/DDBJ whole genome shotgun (WGS) entry which is preliminary data.</text>
</comment>
<dbReference type="Pfam" id="PF02515">
    <property type="entry name" value="CoA_transf_3"/>
    <property type="match status" value="1"/>
</dbReference>
<protein>
    <submittedName>
        <fullName evidence="2">CaiB/BaiF CoA-transferase family protein</fullName>
    </submittedName>
</protein>
<gene>
    <name evidence="2" type="ORF">GCM10023144_16330</name>
</gene>
<keyword evidence="3" id="KW-1185">Reference proteome</keyword>
<reference evidence="3" key="1">
    <citation type="journal article" date="2019" name="Int. J. Syst. Evol. Microbiol.">
        <title>The Global Catalogue of Microorganisms (GCM) 10K type strain sequencing project: providing services to taxonomists for standard genome sequencing and annotation.</title>
        <authorList>
            <consortium name="The Broad Institute Genomics Platform"/>
            <consortium name="The Broad Institute Genome Sequencing Center for Infectious Disease"/>
            <person name="Wu L."/>
            <person name="Ma J."/>
        </authorList>
    </citation>
    <scope>NUCLEOTIDE SEQUENCE [LARGE SCALE GENOMIC DNA]</scope>
    <source>
        <strain evidence="3">JCM 17666</strain>
    </source>
</reference>
<dbReference type="RefSeq" id="WP_345248161.1">
    <property type="nucleotide sequence ID" value="NZ_BAABFO010000006.1"/>
</dbReference>
<dbReference type="InterPro" id="IPR044855">
    <property type="entry name" value="CoA-Trfase_III_dom3_sf"/>
</dbReference>
<dbReference type="InterPro" id="IPR003673">
    <property type="entry name" value="CoA-Trfase_fam_III"/>
</dbReference>
<evidence type="ECO:0000256" key="1">
    <source>
        <dbReference type="ARBA" id="ARBA00022679"/>
    </source>
</evidence>
<evidence type="ECO:0000313" key="3">
    <source>
        <dbReference type="Proteomes" id="UP001501671"/>
    </source>
</evidence>